<keyword evidence="3" id="KW-0813">Transport</keyword>
<evidence type="ECO:0000256" key="5">
    <source>
        <dbReference type="ARBA" id="ARBA00022519"/>
    </source>
</evidence>
<dbReference type="AlphaFoldDB" id="A0AAE9XML2"/>
<protein>
    <submittedName>
        <fullName evidence="13">Type II secretion system protein GspL</fullName>
    </submittedName>
</protein>
<dbReference type="GO" id="GO:0015628">
    <property type="term" value="P:protein secretion by the type II secretion system"/>
    <property type="evidence" value="ECO:0007669"/>
    <property type="project" value="InterPro"/>
</dbReference>
<evidence type="ECO:0000256" key="8">
    <source>
        <dbReference type="ARBA" id="ARBA00022989"/>
    </source>
</evidence>
<evidence type="ECO:0000313" key="14">
    <source>
        <dbReference type="Proteomes" id="UP001217500"/>
    </source>
</evidence>
<keyword evidence="8 10" id="KW-1133">Transmembrane helix</keyword>
<name>A0AAE9XML2_9PROT</name>
<dbReference type="Gene3D" id="3.30.1360.100">
    <property type="entry name" value="General secretion pathway protein M, EpsM"/>
    <property type="match status" value="1"/>
</dbReference>
<feature type="domain" description="GspL cytoplasmic actin-ATPase-like" evidence="11">
    <location>
        <begin position="45"/>
        <end position="152"/>
    </location>
</feature>
<dbReference type="Proteomes" id="UP001217500">
    <property type="component" value="Chromosome"/>
</dbReference>
<dbReference type="Pfam" id="PF12693">
    <property type="entry name" value="GspL_C"/>
    <property type="match status" value="1"/>
</dbReference>
<organism evidence="13 14">
    <name type="scientific">Gimibacter soli</name>
    <dbReference type="NCBI Taxonomy" id="3024400"/>
    <lineage>
        <taxon>Bacteria</taxon>
        <taxon>Pseudomonadati</taxon>
        <taxon>Pseudomonadota</taxon>
        <taxon>Alphaproteobacteria</taxon>
        <taxon>Kordiimonadales</taxon>
        <taxon>Temperatibacteraceae</taxon>
        <taxon>Gimibacter</taxon>
    </lineage>
</organism>
<sequence>MTDPVLILIADPTDPGAWRWARVGADGRLIASGTGDSASLPGKGDERVVLVLAGEAVRGRRIDLPAKTDAQARAALPYLLGDELGDSARSLHFVLDTGGAGERSVYWTEAAPLAARLAALEARDLTPDLITADFIALPATITPYALADGERAIRVAPEPTEGYAADLGLLSLLDPDLPAEALMPVRLDGLASRLAEGIARYSGPDFRQGAFAPRRAWGEIWLVWQRAAVLALALLVLAGAVVLAEGFKARSLADETDAATQAALRDAFPDVRGLPHLQSRLKALRGTGADPFLALSARLFAAAETVDGVMVNGLRFDRSEGRLSAAISAASFGDIERLKAAVAERGATFTEGASRQEGGRIISEITIGERP</sequence>
<dbReference type="InterPro" id="IPR043129">
    <property type="entry name" value="ATPase_NBD"/>
</dbReference>
<dbReference type="InterPro" id="IPR024230">
    <property type="entry name" value="GspL_cyto_dom"/>
</dbReference>
<dbReference type="Gene3D" id="3.30.420.380">
    <property type="match status" value="1"/>
</dbReference>
<keyword evidence="5" id="KW-0997">Cell inner membrane</keyword>
<keyword evidence="6 10" id="KW-0812">Transmembrane</keyword>
<dbReference type="InterPro" id="IPR025691">
    <property type="entry name" value="GspL_pp_dom"/>
</dbReference>
<evidence type="ECO:0000256" key="6">
    <source>
        <dbReference type="ARBA" id="ARBA00022692"/>
    </source>
</evidence>
<dbReference type="Pfam" id="PF05134">
    <property type="entry name" value="T2SSL"/>
    <property type="match status" value="1"/>
</dbReference>
<feature type="transmembrane region" description="Helical" evidence="10">
    <location>
        <begin position="223"/>
        <end position="244"/>
    </location>
</feature>
<keyword evidence="7" id="KW-0653">Protein transport</keyword>
<evidence type="ECO:0000256" key="1">
    <source>
        <dbReference type="ARBA" id="ARBA00004377"/>
    </source>
</evidence>
<dbReference type="RefSeq" id="WP_289503306.1">
    <property type="nucleotide sequence ID" value="NZ_CP116805.1"/>
</dbReference>
<keyword evidence="9 10" id="KW-0472">Membrane</keyword>
<evidence type="ECO:0000256" key="10">
    <source>
        <dbReference type="SAM" id="Phobius"/>
    </source>
</evidence>
<proteinExistence type="inferred from homology"/>
<gene>
    <name evidence="13" type="primary">gspL</name>
    <name evidence="13" type="ORF">PH603_14470</name>
</gene>
<evidence type="ECO:0000256" key="7">
    <source>
        <dbReference type="ARBA" id="ARBA00022927"/>
    </source>
</evidence>
<dbReference type="GO" id="GO:0005886">
    <property type="term" value="C:plasma membrane"/>
    <property type="evidence" value="ECO:0007669"/>
    <property type="project" value="UniProtKB-SubCell"/>
</dbReference>
<evidence type="ECO:0000313" key="13">
    <source>
        <dbReference type="EMBL" id="WCL53742.1"/>
    </source>
</evidence>
<evidence type="ECO:0000256" key="2">
    <source>
        <dbReference type="ARBA" id="ARBA00005318"/>
    </source>
</evidence>
<comment type="similarity">
    <text evidence="2">Belongs to the GSP L family.</text>
</comment>
<dbReference type="KEGG" id="gso:PH603_14470"/>
<evidence type="ECO:0000259" key="12">
    <source>
        <dbReference type="Pfam" id="PF12693"/>
    </source>
</evidence>
<evidence type="ECO:0000256" key="3">
    <source>
        <dbReference type="ARBA" id="ARBA00022448"/>
    </source>
</evidence>
<dbReference type="InterPro" id="IPR007812">
    <property type="entry name" value="T2SS_protein-GspL"/>
</dbReference>
<evidence type="ECO:0000256" key="9">
    <source>
        <dbReference type="ARBA" id="ARBA00023136"/>
    </source>
</evidence>
<comment type="subcellular location">
    <subcellularLocation>
        <location evidence="1">Cell inner membrane</location>
        <topology evidence="1">Single-pass membrane protein</topology>
    </subcellularLocation>
</comment>
<evidence type="ECO:0000259" key="11">
    <source>
        <dbReference type="Pfam" id="PF05134"/>
    </source>
</evidence>
<feature type="domain" description="GspL periplasmic" evidence="12">
    <location>
        <begin position="221"/>
        <end position="369"/>
    </location>
</feature>
<dbReference type="GO" id="GO:0009276">
    <property type="term" value="C:Gram-negative-bacterium-type cell wall"/>
    <property type="evidence" value="ECO:0007669"/>
    <property type="project" value="InterPro"/>
</dbReference>
<keyword evidence="4" id="KW-1003">Cell membrane</keyword>
<dbReference type="NCBIfam" id="TIGR01709">
    <property type="entry name" value="typeII_sec_gspL"/>
    <property type="match status" value="1"/>
</dbReference>
<keyword evidence="14" id="KW-1185">Reference proteome</keyword>
<evidence type="ECO:0000256" key="4">
    <source>
        <dbReference type="ARBA" id="ARBA00022475"/>
    </source>
</evidence>
<dbReference type="SUPFAM" id="SSF53067">
    <property type="entry name" value="Actin-like ATPase domain"/>
    <property type="match status" value="1"/>
</dbReference>
<dbReference type="GO" id="GO:0015627">
    <property type="term" value="C:type II protein secretion system complex"/>
    <property type="evidence" value="ECO:0007669"/>
    <property type="project" value="InterPro"/>
</dbReference>
<dbReference type="EMBL" id="CP116805">
    <property type="protein sequence ID" value="WCL53742.1"/>
    <property type="molecule type" value="Genomic_DNA"/>
</dbReference>
<dbReference type="PIRSF" id="PIRSF015761">
    <property type="entry name" value="Protein_L"/>
    <property type="match status" value="1"/>
</dbReference>
<accession>A0AAE9XML2</accession>
<reference evidence="13" key="1">
    <citation type="submission" date="2023-01" db="EMBL/GenBank/DDBJ databases">
        <title>The genome sequence of Kordiimonadaceae bacterium 6D33.</title>
        <authorList>
            <person name="Liu Y."/>
        </authorList>
    </citation>
    <scope>NUCLEOTIDE SEQUENCE</scope>
    <source>
        <strain evidence="13">6D33</strain>
    </source>
</reference>